<keyword evidence="3" id="KW-0413">Isomerase</keyword>
<proteinExistence type="predicted"/>
<dbReference type="EMBL" id="CP054038">
    <property type="protein sequence ID" value="QKJ18166.1"/>
    <property type="molecule type" value="Genomic_DNA"/>
</dbReference>
<evidence type="ECO:0000313" key="4">
    <source>
        <dbReference type="Proteomes" id="UP000502498"/>
    </source>
</evidence>
<dbReference type="Proteomes" id="UP000502498">
    <property type="component" value="Chromosome"/>
</dbReference>
<feature type="domain" description="Xylose isomerase-like TIM barrel" evidence="2">
    <location>
        <begin position="26"/>
        <end position="207"/>
    </location>
</feature>
<evidence type="ECO:0000259" key="2">
    <source>
        <dbReference type="Pfam" id="PF01261"/>
    </source>
</evidence>
<gene>
    <name evidence="3" type="ORF">HQM25_01205</name>
</gene>
<dbReference type="GO" id="GO:0016853">
    <property type="term" value="F:isomerase activity"/>
    <property type="evidence" value="ECO:0007669"/>
    <property type="project" value="UniProtKB-KW"/>
</dbReference>
<protein>
    <submittedName>
        <fullName evidence="3">Sugar phosphate isomerase/epimerase</fullName>
    </submittedName>
</protein>
<evidence type="ECO:0000313" key="3">
    <source>
        <dbReference type="EMBL" id="QKJ18166.1"/>
    </source>
</evidence>
<accession>A0A7D4U683</accession>
<sequence>MTTTPRTSVQLYSLRDHLADLDAAFERIAALGVSHVEPFSIFDRTMEVIPALRRHGLSVPTGHAPFLSDEIEYQGTMVPLPPQAMTFQAAQALGIEVLIDPMVPAGRWRAADEVARTADRLNAAAAQAAESGMRVGYHNHSYEFHRQIDGRTAYEHFVSLLDPRVVLEVDVFWAAVAGQDVPALLRRLGDRVVALHLKNGPIDVDPFAPDATVRSYELDQTTLGVGALDIAVILDAAPATRLDVVEFDHVSGDVFDAIASSLRYLEARNDVAAH</sequence>
<dbReference type="InterPro" id="IPR036237">
    <property type="entry name" value="Xyl_isomerase-like_sf"/>
</dbReference>
<dbReference type="Pfam" id="PF01261">
    <property type="entry name" value="AP_endonuc_2"/>
    <property type="match status" value="1"/>
</dbReference>
<dbReference type="RefSeq" id="WP_172988546.1">
    <property type="nucleotide sequence ID" value="NZ_CP054038.1"/>
</dbReference>
<dbReference type="InterPro" id="IPR050312">
    <property type="entry name" value="IolE/XylAMocC-like"/>
</dbReference>
<evidence type="ECO:0000256" key="1">
    <source>
        <dbReference type="ARBA" id="ARBA00023277"/>
    </source>
</evidence>
<name>A0A7D4U683_9MICO</name>
<keyword evidence="1" id="KW-0119">Carbohydrate metabolism</keyword>
<dbReference type="InterPro" id="IPR013022">
    <property type="entry name" value="Xyl_isomerase-like_TIM-brl"/>
</dbReference>
<organism evidence="3 4">
    <name type="scientific">Microbacterium hominis</name>
    <dbReference type="NCBI Taxonomy" id="162426"/>
    <lineage>
        <taxon>Bacteria</taxon>
        <taxon>Bacillati</taxon>
        <taxon>Actinomycetota</taxon>
        <taxon>Actinomycetes</taxon>
        <taxon>Micrococcales</taxon>
        <taxon>Microbacteriaceae</taxon>
        <taxon>Microbacterium</taxon>
    </lineage>
</organism>
<reference evidence="3 4" key="1">
    <citation type="submission" date="2020-05" db="EMBL/GenBank/DDBJ databases">
        <title>Strain PA2F3 complete genome.</title>
        <authorList>
            <person name="Kim Y.-S."/>
            <person name="Kim S.-J."/>
            <person name="Jung H.-k."/>
            <person name="Kim S.-E."/>
            <person name="Kim K.-H."/>
        </authorList>
    </citation>
    <scope>NUCLEOTIDE SEQUENCE [LARGE SCALE GENOMIC DNA]</scope>
    <source>
        <strain evidence="3 4">PA2F3</strain>
    </source>
</reference>
<dbReference type="PANTHER" id="PTHR12110:SF41">
    <property type="entry name" value="INOSOSE DEHYDRATASE"/>
    <property type="match status" value="1"/>
</dbReference>
<dbReference type="AlphaFoldDB" id="A0A7D4U683"/>
<dbReference type="PANTHER" id="PTHR12110">
    <property type="entry name" value="HYDROXYPYRUVATE ISOMERASE"/>
    <property type="match status" value="1"/>
</dbReference>
<dbReference type="SUPFAM" id="SSF51658">
    <property type="entry name" value="Xylose isomerase-like"/>
    <property type="match status" value="1"/>
</dbReference>
<dbReference type="Gene3D" id="3.20.20.150">
    <property type="entry name" value="Divalent-metal-dependent TIM barrel enzymes"/>
    <property type="match status" value="1"/>
</dbReference>